<evidence type="ECO:0000256" key="3">
    <source>
        <dbReference type="ARBA" id="ARBA00022833"/>
    </source>
</evidence>
<evidence type="ECO:0000256" key="1">
    <source>
        <dbReference type="ARBA" id="ARBA00022723"/>
    </source>
</evidence>
<proteinExistence type="predicted"/>
<reference evidence="4" key="1">
    <citation type="submission" date="2022-06" db="EMBL/GenBank/DDBJ databases">
        <title>Uncovering the hologenomic basis of an extraordinary plant invasion.</title>
        <authorList>
            <person name="Bieker V.C."/>
            <person name="Martin M.D."/>
            <person name="Gilbert T."/>
            <person name="Hodgins K."/>
            <person name="Battlay P."/>
            <person name="Petersen B."/>
            <person name="Wilson J."/>
        </authorList>
    </citation>
    <scope>NUCLEOTIDE SEQUENCE</scope>
    <source>
        <strain evidence="4">AA19_3_7</strain>
        <tissue evidence="4">Leaf</tissue>
    </source>
</reference>
<name>A0AAD5G8J7_AMBAR</name>
<comment type="caution">
    <text evidence="4">The sequence shown here is derived from an EMBL/GenBank/DDBJ whole genome shotgun (WGS) entry which is preliminary data.</text>
</comment>
<dbReference type="GO" id="GO:0008270">
    <property type="term" value="F:zinc ion binding"/>
    <property type="evidence" value="ECO:0007669"/>
    <property type="project" value="UniProtKB-KW"/>
</dbReference>
<dbReference type="GO" id="GO:0004842">
    <property type="term" value="F:ubiquitin-protein transferase activity"/>
    <property type="evidence" value="ECO:0007669"/>
    <property type="project" value="TreeGrafter"/>
</dbReference>
<organism evidence="4 5">
    <name type="scientific">Ambrosia artemisiifolia</name>
    <name type="common">Common ragweed</name>
    <dbReference type="NCBI Taxonomy" id="4212"/>
    <lineage>
        <taxon>Eukaryota</taxon>
        <taxon>Viridiplantae</taxon>
        <taxon>Streptophyta</taxon>
        <taxon>Embryophyta</taxon>
        <taxon>Tracheophyta</taxon>
        <taxon>Spermatophyta</taxon>
        <taxon>Magnoliopsida</taxon>
        <taxon>eudicotyledons</taxon>
        <taxon>Gunneridae</taxon>
        <taxon>Pentapetalae</taxon>
        <taxon>asterids</taxon>
        <taxon>campanulids</taxon>
        <taxon>Asterales</taxon>
        <taxon>Asteraceae</taxon>
        <taxon>Asteroideae</taxon>
        <taxon>Heliantheae alliance</taxon>
        <taxon>Heliantheae</taxon>
        <taxon>Ambrosia</taxon>
    </lineage>
</organism>
<evidence type="ECO:0000313" key="4">
    <source>
        <dbReference type="EMBL" id="KAI7731233.1"/>
    </source>
</evidence>
<keyword evidence="1" id="KW-0479">Metal-binding</keyword>
<gene>
    <name evidence="4" type="ORF">M8C21_028873</name>
</gene>
<keyword evidence="2" id="KW-0863">Zinc-finger</keyword>
<dbReference type="PANTHER" id="PTHR42647">
    <property type="entry name" value="SBP (S-RIBONUCLEASE BINDING PROTEIN) FAMILY PROTEIN"/>
    <property type="match status" value="1"/>
</dbReference>
<dbReference type="Proteomes" id="UP001206925">
    <property type="component" value="Unassembled WGS sequence"/>
</dbReference>
<evidence type="ECO:0000256" key="2">
    <source>
        <dbReference type="ARBA" id="ARBA00022771"/>
    </source>
</evidence>
<dbReference type="EMBL" id="JAMZMK010010499">
    <property type="protein sequence ID" value="KAI7731233.1"/>
    <property type="molecule type" value="Genomic_DNA"/>
</dbReference>
<keyword evidence="5" id="KW-1185">Reference proteome</keyword>
<dbReference type="GO" id="GO:0043067">
    <property type="term" value="P:regulation of programmed cell death"/>
    <property type="evidence" value="ECO:0007669"/>
    <property type="project" value="TreeGrafter"/>
</dbReference>
<dbReference type="AlphaFoldDB" id="A0AAD5G8J7"/>
<evidence type="ECO:0000313" key="5">
    <source>
        <dbReference type="Proteomes" id="UP001206925"/>
    </source>
</evidence>
<protein>
    <submittedName>
        <fullName evidence="4">Uncharacterized protein</fullName>
    </submittedName>
</protein>
<accession>A0AAD5G8J7</accession>
<dbReference type="PANTHER" id="PTHR42647:SF45">
    <property type="entry name" value="TRANSCRIPTION FACTOR C2H2 FAMILY"/>
    <property type="match status" value="1"/>
</dbReference>
<keyword evidence="3" id="KW-0862">Zinc</keyword>
<sequence length="371" mass="42490">MSLISMAVDASHRDMIYQGDASRLDYPFHTAYTNKTEEIHPMYGSGMTDLFSAKAESGDILAYTFPCSRKRLRESSFCIPKVPIVHPNQYQFGSLEYLSDDIASQIYQQQLEIDSFVAQHTEKVKTSIKEIRRRNTIKLTAAYEEMANCLKTKEEEIAKIAQLNRSLEEKVKSITIENQIWRELAQTNEATANTLRNNLQQVLIEIQLQQGHQNCLESNCNVDAESHSGSNFDEVNEKDARGLGTINNEFQYFNTSGTNNIRWCRICGKEESCVLRAHGSRLLMSEGTRAYLVSLRKKERGTVSTLNEWVHYIICTLRLDGCTKSKEMAFADVEEREMGGEDVEERVAFEREMGGEDVEERVAFEIVLRWM</sequence>